<dbReference type="PANTHER" id="PTHR33044">
    <property type="entry name" value="BIFUNCTIONAL INHIBITOR/LIPID-TRANSFER PROTEIN/SEED STORAGE 2S ALBUMIN SUPERFAMILY PROTEIN-RELATED"/>
    <property type="match status" value="1"/>
</dbReference>
<keyword evidence="7" id="KW-0449">Lipoprotein</keyword>
<accession>A0A843U1T4</accession>
<dbReference type="PRINTS" id="PR00382">
    <property type="entry name" value="LIPIDTRNSFER"/>
</dbReference>
<keyword evidence="3" id="KW-0336">GPI-anchor</keyword>
<keyword evidence="11" id="KW-1185">Reference proteome</keyword>
<protein>
    <recommendedName>
        <fullName evidence="9">Bifunctional inhibitor/plant lipid transfer protein/seed storage helical domain-containing protein</fullName>
    </recommendedName>
</protein>
<evidence type="ECO:0000256" key="6">
    <source>
        <dbReference type="ARBA" id="ARBA00023180"/>
    </source>
</evidence>
<keyword evidence="5" id="KW-1015">Disulfide bond</keyword>
<feature type="compositionally biased region" description="Pro residues" evidence="8">
    <location>
        <begin position="11"/>
        <end position="20"/>
    </location>
</feature>
<dbReference type="InterPro" id="IPR036312">
    <property type="entry name" value="Bifun_inhib/LTP/seed_sf"/>
</dbReference>
<name>A0A843U1T4_COLES</name>
<evidence type="ECO:0000256" key="7">
    <source>
        <dbReference type="ARBA" id="ARBA00023288"/>
    </source>
</evidence>
<comment type="subcellular location">
    <subcellularLocation>
        <location evidence="1">Cell membrane</location>
        <topology evidence="1">Lipid-anchor</topology>
        <topology evidence="1">GPI-anchor</topology>
    </subcellularLocation>
</comment>
<evidence type="ECO:0000256" key="1">
    <source>
        <dbReference type="ARBA" id="ARBA00004609"/>
    </source>
</evidence>
<evidence type="ECO:0000256" key="2">
    <source>
        <dbReference type="ARBA" id="ARBA00009748"/>
    </source>
</evidence>
<dbReference type="Proteomes" id="UP000652761">
    <property type="component" value="Unassembled WGS sequence"/>
</dbReference>
<feature type="compositionally biased region" description="Low complexity" evidence="8">
    <location>
        <begin position="1"/>
        <end position="10"/>
    </location>
</feature>
<dbReference type="GO" id="GO:0098552">
    <property type="term" value="C:side of membrane"/>
    <property type="evidence" value="ECO:0007669"/>
    <property type="project" value="UniProtKB-KW"/>
</dbReference>
<evidence type="ECO:0000256" key="8">
    <source>
        <dbReference type="SAM" id="MobiDB-lite"/>
    </source>
</evidence>
<dbReference type="OrthoDB" id="659547at2759"/>
<keyword evidence="3" id="KW-0472">Membrane</keyword>
<evidence type="ECO:0000313" key="10">
    <source>
        <dbReference type="EMBL" id="MQL77578.1"/>
    </source>
</evidence>
<comment type="caution">
    <text evidence="10">The sequence shown here is derived from an EMBL/GenBank/DDBJ whole genome shotgun (WGS) entry which is preliminary data.</text>
</comment>
<evidence type="ECO:0000256" key="3">
    <source>
        <dbReference type="ARBA" id="ARBA00022622"/>
    </source>
</evidence>
<dbReference type="GO" id="GO:0005886">
    <property type="term" value="C:plasma membrane"/>
    <property type="evidence" value="ECO:0007669"/>
    <property type="project" value="UniProtKB-SubCell"/>
</dbReference>
<dbReference type="CDD" id="cd00010">
    <property type="entry name" value="AAI_LTSS"/>
    <property type="match status" value="1"/>
</dbReference>
<proteinExistence type="inferred from homology"/>
<dbReference type="InterPro" id="IPR043325">
    <property type="entry name" value="LTSS"/>
</dbReference>
<dbReference type="SUPFAM" id="SSF47699">
    <property type="entry name" value="Bifunctional inhibitor/lipid-transfer protein/seed storage 2S albumin"/>
    <property type="match status" value="1"/>
</dbReference>
<gene>
    <name evidence="10" type="ORF">Taro_009971</name>
</gene>
<reference evidence="10" key="1">
    <citation type="submission" date="2017-07" db="EMBL/GenBank/DDBJ databases">
        <title>Taro Niue Genome Assembly and Annotation.</title>
        <authorList>
            <person name="Atibalentja N."/>
            <person name="Keating K."/>
            <person name="Fields C.J."/>
        </authorList>
    </citation>
    <scope>NUCLEOTIDE SEQUENCE</scope>
    <source>
        <strain evidence="10">Niue_2</strain>
        <tissue evidence="10">Leaf</tissue>
    </source>
</reference>
<evidence type="ECO:0000256" key="4">
    <source>
        <dbReference type="ARBA" id="ARBA00022729"/>
    </source>
</evidence>
<feature type="region of interest" description="Disordered" evidence="8">
    <location>
        <begin position="1"/>
        <end position="30"/>
    </location>
</feature>
<dbReference type="AlphaFoldDB" id="A0A843U1T4"/>
<dbReference type="FunFam" id="1.10.110.10:FF:000001">
    <property type="entry name" value="Bifunctional inhibitor/lipid-transfer protein/seed storage 2S albumin superfamily protein"/>
    <property type="match status" value="1"/>
</dbReference>
<comment type="similarity">
    <text evidence="2">Belongs to the plant LTP family.</text>
</comment>
<sequence length="126" mass="13276">MARNPAALPSLPHPSPPPKSIGPAPSSLLPPKGSVDCSTVIYDMTDCLTYVTSGSNKSKPEESYCEGIKAVVRLSPSCVCEALQEATNMKIDINMTRAVTLPTVCNVAAPSIDSCRSKYFDTGIDG</sequence>
<evidence type="ECO:0000256" key="5">
    <source>
        <dbReference type="ARBA" id="ARBA00023157"/>
    </source>
</evidence>
<dbReference type="EMBL" id="NMUH01000355">
    <property type="protein sequence ID" value="MQL77578.1"/>
    <property type="molecule type" value="Genomic_DNA"/>
</dbReference>
<evidence type="ECO:0000259" key="9">
    <source>
        <dbReference type="SMART" id="SM00499"/>
    </source>
</evidence>
<dbReference type="GO" id="GO:0008289">
    <property type="term" value="F:lipid binding"/>
    <property type="evidence" value="ECO:0007669"/>
    <property type="project" value="InterPro"/>
</dbReference>
<dbReference type="GO" id="GO:0006869">
    <property type="term" value="P:lipid transport"/>
    <property type="evidence" value="ECO:0007669"/>
    <property type="project" value="InterPro"/>
</dbReference>
<dbReference type="Pfam" id="PF14368">
    <property type="entry name" value="LTP_2"/>
    <property type="match status" value="1"/>
</dbReference>
<organism evidence="10 11">
    <name type="scientific">Colocasia esculenta</name>
    <name type="common">Wild taro</name>
    <name type="synonym">Arum esculentum</name>
    <dbReference type="NCBI Taxonomy" id="4460"/>
    <lineage>
        <taxon>Eukaryota</taxon>
        <taxon>Viridiplantae</taxon>
        <taxon>Streptophyta</taxon>
        <taxon>Embryophyta</taxon>
        <taxon>Tracheophyta</taxon>
        <taxon>Spermatophyta</taxon>
        <taxon>Magnoliopsida</taxon>
        <taxon>Liliopsida</taxon>
        <taxon>Araceae</taxon>
        <taxon>Aroideae</taxon>
        <taxon>Colocasieae</taxon>
        <taxon>Colocasia</taxon>
    </lineage>
</organism>
<keyword evidence="6" id="KW-0325">Glycoprotein</keyword>
<evidence type="ECO:0000313" key="11">
    <source>
        <dbReference type="Proteomes" id="UP000652761"/>
    </source>
</evidence>
<dbReference type="InterPro" id="IPR000528">
    <property type="entry name" value="Plant_nsLTP"/>
</dbReference>
<dbReference type="InterPro" id="IPR016140">
    <property type="entry name" value="Bifunc_inhib/LTP/seed_store"/>
</dbReference>
<feature type="domain" description="Bifunctional inhibitor/plant lipid transfer protein/seed storage helical" evidence="9">
    <location>
        <begin position="37"/>
        <end position="115"/>
    </location>
</feature>
<dbReference type="Gene3D" id="1.10.110.10">
    <property type="entry name" value="Plant lipid-transfer and hydrophobic proteins"/>
    <property type="match status" value="1"/>
</dbReference>
<keyword evidence="4" id="KW-0732">Signal</keyword>
<dbReference type="SMART" id="SM00499">
    <property type="entry name" value="AAI"/>
    <property type="match status" value="1"/>
</dbReference>